<proteinExistence type="predicted"/>
<reference evidence="3 4" key="1">
    <citation type="submission" date="2020-02" db="EMBL/GenBank/DDBJ databases">
        <authorList>
            <person name="Li X.-J."/>
            <person name="Han X.-M."/>
        </authorList>
    </citation>
    <scope>NUCLEOTIDE SEQUENCE [LARGE SCALE GENOMIC DNA]</scope>
    <source>
        <strain evidence="3 4">CCTCC AB 2017055</strain>
    </source>
</reference>
<dbReference type="InterPro" id="IPR013211">
    <property type="entry name" value="LVIVD"/>
</dbReference>
<comment type="caution">
    <text evidence="3">The sequence shown here is derived from an EMBL/GenBank/DDBJ whole genome shotgun (WGS) entry which is preliminary data.</text>
</comment>
<feature type="region of interest" description="Disordered" evidence="1">
    <location>
        <begin position="32"/>
        <end position="76"/>
    </location>
</feature>
<sequence length="673" mass="72369">MRRHRRQRNARRAATVVVSGLVLALGLAQAGAHPGHEDGIHPRPGPHGAGEPDDAVSKNNAHEFQHGPSTGHLPGSVENVELVSSLRLTSFAEDISDVSALQTADGRWFAYVGDWGAHCETGGVRVVDFTDPENPTRAGYLNSRGFGYVTEGLQALHIETAEFSGDLLVISNEWCRASGNPKNMPGGITLWDITEPTAPKRLVEAFGDFDVHGNRANESHSAIAWDTGEGNAYVAVIDNEELEDVDLFDITDPSNPVLLAETELPGVNVNGLGDLKTAHDFDVLQFPDGSWHLMVSDWDAGWIDVDVTDPANPVIVGDFDYAECDQVLLEELGECLQPEGNGHQGEWTSDGSVFVGTDEDFSPYRTSDLMITTGPHVGEYPAVSVGGALSPASLPDLTLDGPVVYGGYGCPDSAPIPSPEDIPGYLDMLEEGDERIIALQRGPFGDPSAPEDACFPGEKAHEAVEAGWESVLFVQSHVGPEDPPFCGSGAFVDPVVGVCTSHEVFHRLFDTPPFLPPWTYPDGPAIGEIGARIAVVSTFDGWGYTRVVDTSDPSMPTEIAQITIPETADEDFAFGFGDLTVHEVEVPRGDPNEGGPNVDDDVLAYFSWYSGGFRVFDISDPANPAEVGHYIDDDGNNFWGVALATDQNGDRIVLASDRDYGLFIFRYTGPLPE</sequence>
<evidence type="ECO:0008006" key="5">
    <source>
        <dbReference type="Google" id="ProtNLM"/>
    </source>
</evidence>
<protein>
    <recommendedName>
        <fullName evidence="5">PA domain-containing protein</fullName>
    </recommendedName>
</protein>
<evidence type="ECO:0000313" key="4">
    <source>
        <dbReference type="Proteomes" id="UP000475214"/>
    </source>
</evidence>
<evidence type="ECO:0000256" key="1">
    <source>
        <dbReference type="SAM" id="MobiDB-lite"/>
    </source>
</evidence>
<accession>A0A6L9SH37</accession>
<dbReference type="Proteomes" id="UP000475214">
    <property type="component" value="Unassembled WGS sequence"/>
</dbReference>
<name>A0A6L9SH37_9ACTN</name>
<keyword evidence="4" id="KW-1185">Reference proteome</keyword>
<dbReference type="EMBL" id="JAAGOA010000037">
    <property type="protein sequence ID" value="NEE04596.1"/>
    <property type="molecule type" value="Genomic_DNA"/>
</dbReference>
<evidence type="ECO:0000313" key="3">
    <source>
        <dbReference type="EMBL" id="NEE04596.1"/>
    </source>
</evidence>
<gene>
    <name evidence="3" type="ORF">G1H10_30975</name>
</gene>
<feature type="chain" id="PRO_5026881904" description="PA domain-containing protein" evidence="2">
    <location>
        <begin position="31"/>
        <end position="673"/>
    </location>
</feature>
<dbReference type="RefSeq" id="WP_163745143.1">
    <property type="nucleotide sequence ID" value="NZ_JAAGOA010000037.1"/>
</dbReference>
<keyword evidence="2" id="KW-0732">Signal</keyword>
<feature type="signal peptide" evidence="2">
    <location>
        <begin position="1"/>
        <end position="30"/>
    </location>
</feature>
<dbReference type="Pfam" id="PF08309">
    <property type="entry name" value="LVIVD"/>
    <property type="match status" value="4"/>
</dbReference>
<organism evidence="3 4">
    <name type="scientific">Phytoactinopolyspora halotolerans</name>
    <dbReference type="NCBI Taxonomy" id="1981512"/>
    <lineage>
        <taxon>Bacteria</taxon>
        <taxon>Bacillati</taxon>
        <taxon>Actinomycetota</taxon>
        <taxon>Actinomycetes</taxon>
        <taxon>Jiangellales</taxon>
        <taxon>Jiangellaceae</taxon>
        <taxon>Phytoactinopolyspora</taxon>
    </lineage>
</organism>
<evidence type="ECO:0000256" key="2">
    <source>
        <dbReference type="SAM" id="SignalP"/>
    </source>
</evidence>
<dbReference type="AlphaFoldDB" id="A0A6L9SH37"/>